<dbReference type="Proteomes" id="UP000502504">
    <property type="component" value="Chromosome"/>
</dbReference>
<dbReference type="RefSeq" id="WP_078633751.1">
    <property type="nucleotide sequence ID" value="NZ_CM007717.1"/>
</dbReference>
<evidence type="ECO:0000313" key="2">
    <source>
        <dbReference type="EMBL" id="OOQ50831.1"/>
    </source>
</evidence>
<sequence>MKLYLIAAILLLASLFAASGIAAITRGWVLPWNRRHVHRLRLHGAGQLVAAFALCWQLVFGFLVDTSAIRQAGTLTGSALLLTGILMLAADQFLPRPKGAPRAE</sequence>
<keyword evidence="4" id="KW-1185">Reference proteome</keyword>
<keyword evidence="1" id="KW-0472">Membrane</keyword>
<accession>A0AAE6Y8J3</accession>
<evidence type="ECO:0000313" key="5">
    <source>
        <dbReference type="Proteomes" id="UP000502504"/>
    </source>
</evidence>
<feature type="transmembrane region" description="Helical" evidence="1">
    <location>
        <begin position="46"/>
        <end position="65"/>
    </location>
</feature>
<dbReference type="EMBL" id="LHQL01000009">
    <property type="protein sequence ID" value="OOQ50831.1"/>
    <property type="molecule type" value="Genomic_DNA"/>
</dbReference>
<dbReference type="AlphaFoldDB" id="A0AAE6Y8J3"/>
<evidence type="ECO:0000313" key="4">
    <source>
        <dbReference type="Proteomes" id="UP000190306"/>
    </source>
</evidence>
<reference evidence="3 5" key="2">
    <citation type="submission" date="2020-03" db="EMBL/GenBank/DDBJ databases">
        <title>Is there a link between lipid content and antibiotic production in Streptomyces?</title>
        <authorList>
            <person name="David M."/>
            <person name="Lejeune C."/>
            <person name="Abreu S."/>
            <person name="Thibessard A."/>
            <person name="Leblond P."/>
            <person name="Chaminade P."/>
            <person name="Virolle M.-J."/>
        </authorList>
    </citation>
    <scope>NUCLEOTIDE SEQUENCE [LARGE SCALE GENOMIC DNA]</scope>
    <source>
        <strain evidence="3 5">DSM 41481</strain>
    </source>
</reference>
<keyword evidence="1" id="KW-1133">Transmembrane helix</keyword>
<keyword evidence="1" id="KW-0812">Transmembrane</keyword>
<dbReference type="Proteomes" id="UP000190306">
    <property type="component" value="Chromosome"/>
</dbReference>
<organism evidence="3 5">
    <name type="scientific">Streptomyces antibioticus</name>
    <dbReference type="NCBI Taxonomy" id="1890"/>
    <lineage>
        <taxon>Bacteria</taxon>
        <taxon>Bacillati</taxon>
        <taxon>Actinomycetota</taxon>
        <taxon>Actinomycetes</taxon>
        <taxon>Kitasatosporales</taxon>
        <taxon>Streptomycetaceae</taxon>
        <taxon>Streptomyces</taxon>
    </lineage>
</organism>
<evidence type="ECO:0000313" key="3">
    <source>
        <dbReference type="EMBL" id="QIT44968.1"/>
    </source>
</evidence>
<dbReference type="EMBL" id="CP050692">
    <property type="protein sequence ID" value="QIT44968.1"/>
    <property type="molecule type" value="Genomic_DNA"/>
</dbReference>
<evidence type="ECO:0000256" key="1">
    <source>
        <dbReference type="SAM" id="Phobius"/>
    </source>
</evidence>
<reference evidence="2 4" key="1">
    <citation type="submission" date="2015-07" db="EMBL/GenBank/DDBJ databases">
        <title>Draft Genome Sequence of Streptomyces antibioticus, IMRU 3720 reveals insights in the evolution of actinomycin biosynthetic gene clusters in Streptomyces.</title>
        <authorList>
            <person name="Crnovcic I."/>
            <person name="Ruckert C."/>
            <person name="Kalinowksi J."/>
            <person name="Keller U."/>
        </authorList>
    </citation>
    <scope>NUCLEOTIDE SEQUENCE [LARGE SCALE GENOMIC DNA]</scope>
    <source>
        <strain evidence="2 4">DSM 41481</strain>
    </source>
</reference>
<gene>
    <name evidence="2" type="ORF">AFM16_16330</name>
    <name evidence="3" type="ORF">HCX60_16600</name>
</gene>
<protein>
    <submittedName>
        <fullName evidence="3">Uncharacterized protein</fullName>
    </submittedName>
</protein>
<proteinExistence type="predicted"/>
<name>A0AAE6Y8J3_STRAT</name>
<feature type="transmembrane region" description="Helical" evidence="1">
    <location>
        <begin position="72"/>
        <end position="90"/>
    </location>
</feature>